<sequence length="567" mass="63856">MLRLFLRRSARNPNFSCVQSGNLYSTKDQVPSDSQDKVLEDSVEKLPEVTSSKEPDVIHVKTSLGTIPIKKNPSSNCMVKITTDEKTGIPNFHFEVEPARAKTRRLWEREKAYMKKTLQFWKDQPITYIDKDGKYNFNDPSAPVFPNHCDIVIIGGGAMGSSVAYWLKTLADASLNVVVVERDPTYVNASTVLSVGGLRQQFSLEENIEMSKFGAEFLRNINKYLAVEGDPPIDVHFHPYGYLTLATEACAEILKENSKLQNTMGARNALLLPSQLEQRFPWLNTDGIALGCLGLENEGWFDPWTLLTAFKRKALDMGVEFIRGEALGFNFRHLNNVLVAGVPAGEFEELNYLVVRTDDGELRPITFSKCVVAAGAFSAQIARMARIGQGKDLLSTALPVEPRKRYVFCFHAPDGPGLNFPMTIDPSGTYFRREGLANHYICGLSPPPHEEPSCDTLDVDDEYFNNKIWPILANRVKSFENLKLKSSWAGFYEFNTYDENGIVGYHPYHDNLIFATGFSGHGIQHAPAVGRAISELVEHRTYTTINLDRLSFERFITEEPMEEKNIW</sequence>
<reference evidence="1" key="1">
    <citation type="submission" date="2023-04" db="EMBL/GenBank/DDBJ databases">
        <title>A chromosome-level genome assembly of the parasitoid wasp Eretmocerus hayati.</title>
        <authorList>
            <person name="Zhong Y."/>
            <person name="Liu S."/>
            <person name="Liu Y."/>
        </authorList>
    </citation>
    <scope>NUCLEOTIDE SEQUENCE</scope>
    <source>
        <strain evidence="1">ZJU_SS_LIU_2023</strain>
    </source>
</reference>
<dbReference type="EMBL" id="CM056742">
    <property type="protein sequence ID" value="KAJ8680876.1"/>
    <property type="molecule type" value="Genomic_DNA"/>
</dbReference>
<protein>
    <submittedName>
        <fullName evidence="1">Uncharacterized protein</fullName>
    </submittedName>
</protein>
<evidence type="ECO:0000313" key="2">
    <source>
        <dbReference type="Proteomes" id="UP001239111"/>
    </source>
</evidence>
<dbReference type="Proteomes" id="UP001239111">
    <property type="component" value="Chromosome 2"/>
</dbReference>
<keyword evidence="2" id="KW-1185">Reference proteome</keyword>
<comment type="caution">
    <text evidence="1">The sequence shown here is derived from an EMBL/GenBank/DDBJ whole genome shotgun (WGS) entry which is preliminary data.</text>
</comment>
<accession>A0ACC2PDJ9</accession>
<name>A0ACC2PDJ9_9HYME</name>
<gene>
    <name evidence="1" type="ORF">QAD02_016663</name>
</gene>
<evidence type="ECO:0000313" key="1">
    <source>
        <dbReference type="EMBL" id="KAJ8680876.1"/>
    </source>
</evidence>
<proteinExistence type="predicted"/>
<organism evidence="1 2">
    <name type="scientific">Eretmocerus hayati</name>
    <dbReference type="NCBI Taxonomy" id="131215"/>
    <lineage>
        <taxon>Eukaryota</taxon>
        <taxon>Metazoa</taxon>
        <taxon>Ecdysozoa</taxon>
        <taxon>Arthropoda</taxon>
        <taxon>Hexapoda</taxon>
        <taxon>Insecta</taxon>
        <taxon>Pterygota</taxon>
        <taxon>Neoptera</taxon>
        <taxon>Endopterygota</taxon>
        <taxon>Hymenoptera</taxon>
        <taxon>Apocrita</taxon>
        <taxon>Proctotrupomorpha</taxon>
        <taxon>Chalcidoidea</taxon>
        <taxon>Aphelinidae</taxon>
        <taxon>Aphelininae</taxon>
        <taxon>Eretmocerus</taxon>
    </lineage>
</organism>